<evidence type="ECO:0000256" key="1">
    <source>
        <dbReference type="ARBA" id="ARBA00004571"/>
    </source>
</evidence>
<sequence>MDTLRVTARRAEESVKDVPFTVTVIGGDTVEERGTTSLESTLMGTPGINIGSYGDANNANMKIRGVGSLNRIGGDDSSVVLYVDGMPDNVSGLSAQTLDVERLEILKGPQGTLFGRNSEAGAINLVSRKPTDVLEGYVRGELGTGMYRLTEGAISGPIVGTLKGRFAFRYNGEDLWVDNARDGEPLTKPEDLTARGTLQWDPTDLTSLTVVASREVLTDHPGFMVLRPYGESPVMDVPPGSIVDEKWSSRISAEVTHTLPFAVATVFSGYTRMDWKTGGPFYEGRLYDTLIGMTPDSTRTVMIGRNVFNQELRLSSRPEEKVFWVAGANYYRSDWRSSNRDSFDAFYPTNPFNADIDRDYETESYALFGEVTVPVTESLKVTAGVRQTWEHKTYDAVWRATASNPSTLRVSRDKQELDDDYITGRLAFGYDVTPDLTVHGVYARGYKSGGWGDHGSNISMGLSDAPYDAAIVDSYELGMKSDFLDGDLTVNGALFWNTTRNDHLMLFDTTTFTTQARNFDTESKGIELEAAWRLGHGFTLGGSLAYTDASITGVPANSGTDVQVGNKVPHVPEWGWTLSLTHMMDLPERLIPLLPVRSTYRR</sequence>
<organism evidence="15 16">
    <name type="scientific">Roseospira visakhapatnamensis</name>
    <dbReference type="NCBI Taxonomy" id="390880"/>
    <lineage>
        <taxon>Bacteria</taxon>
        <taxon>Pseudomonadati</taxon>
        <taxon>Pseudomonadota</taxon>
        <taxon>Alphaproteobacteria</taxon>
        <taxon>Rhodospirillales</taxon>
        <taxon>Rhodospirillaceae</taxon>
        <taxon>Roseospira</taxon>
    </lineage>
</organism>
<name>A0A7W6WAC4_9PROT</name>
<gene>
    <name evidence="15" type="ORF">GGD89_002688</name>
</gene>
<comment type="subcellular location">
    <subcellularLocation>
        <location evidence="1 11">Cell outer membrane</location>
        <topology evidence="1 11">Multi-pass membrane protein</topology>
    </subcellularLocation>
</comment>
<evidence type="ECO:0000256" key="2">
    <source>
        <dbReference type="ARBA" id="ARBA00022448"/>
    </source>
</evidence>
<keyword evidence="2 11" id="KW-0813">Transport</keyword>
<dbReference type="InterPro" id="IPR036942">
    <property type="entry name" value="Beta-barrel_TonB_sf"/>
</dbReference>
<dbReference type="Pfam" id="PF07715">
    <property type="entry name" value="Plug"/>
    <property type="match status" value="1"/>
</dbReference>
<keyword evidence="16" id="KW-1185">Reference proteome</keyword>
<evidence type="ECO:0000256" key="12">
    <source>
        <dbReference type="RuleBase" id="RU003357"/>
    </source>
</evidence>
<keyword evidence="3 11" id="KW-1134">Transmembrane beta strand</keyword>
<dbReference type="InterPro" id="IPR039426">
    <property type="entry name" value="TonB-dep_rcpt-like"/>
</dbReference>
<feature type="domain" description="TonB-dependent receptor plug" evidence="14">
    <location>
        <begin position="15"/>
        <end position="121"/>
    </location>
</feature>
<evidence type="ECO:0000256" key="6">
    <source>
        <dbReference type="ARBA" id="ARBA00023004"/>
    </source>
</evidence>
<keyword evidence="6" id="KW-0408">Iron</keyword>
<evidence type="ECO:0000259" key="14">
    <source>
        <dbReference type="Pfam" id="PF07715"/>
    </source>
</evidence>
<dbReference type="PANTHER" id="PTHR32552:SF81">
    <property type="entry name" value="TONB-DEPENDENT OUTER MEMBRANE RECEPTOR"/>
    <property type="match status" value="1"/>
</dbReference>
<dbReference type="GO" id="GO:0009279">
    <property type="term" value="C:cell outer membrane"/>
    <property type="evidence" value="ECO:0007669"/>
    <property type="project" value="UniProtKB-SubCell"/>
</dbReference>
<dbReference type="PANTHER" id="PTHR32552">
    <property type="entry name" value="FERRICHROME IRON RECEPTOR-RELATED"/>
    <property type="match status" value="1"/>
</dbReference>
<evidence type="ECO:0000256" key="10">
    <source>
        <dbReference type="ARBA" id="ARBA00023237"/>
    </source>
</evidence>
<evidence type="ECO:0000313" key="16">
    <source>
        <dbReference type="Proteomes" id="UP000554286"/>
    </source>
</evidence>
<dbReference type="AlphaFoldDB" id="A0A7W6WAC4"/>
<evidence type="ECO:0000259" key="13">
    <source>
        <dbReference type="Pfam" id="PF00593"/>
    </source>
</evidence>
<dbReference type="Gene3D" id="2.40.170.20">
    <property type="entry name" value="TonB-dependent receptor, beta-barrel domain"/>
    <property type="match status" value="1"/>
</dbReference>
<dbReference type="Pfam" id="PF00593">
    <property type="entry name" value="TonB_dep_Rec_b-barrel"/>
    <property type="match status" value="1"/>
</dbReference>
<evidence type="ECO:0000256" key="7">
    <source>
        <dbReference type="ARBA" id="ARBA00023065"/>
    </source>
</evidence>
<accession>A0A7W6WAC4</accession>
<dbReference type="SUPFAM" id="SSF56935">
    <property type="entry name" value="Porins"/>
    <property type="match status" value="1"/>
</dbReference>
<keyword evidence="4" id="KW-0410">Iron transport</keyword>
<feature type="domain" description="TonB-dependent receptor-like beta-barrel" evidence="13">
    <location>
        <begin position="269"/>
        <end position="582"/>
    </location>
</feature>
<evidence type="ECO:0000256" key="9">
    <source>
        <dbReference type="ARBA" id="ARBA00023136"/>
    </source>
</evidence>
<keyword evidence="9 11" id="KW-0472">Membrane</keyword>
<evidence type="ECO:0000256" key="3">
    <source>
        <dbReference type="ARBA" id="ARBA00022452"/>
    </source>
</evidence>
<evidence type="ECO:0000313" key="15">
    <source>
        <dbReference type="EMBL" id="MBB4267050.1"/>
    </source>
</evidence>
<dbReference type="EMBL" id="JACIGK010000020">
    <property type="protein sequence ID" value="MBB4267050.1"/>
    <property type="molecule type" value="Genomic_DNA"/>
</dbReference>
<reference evidence="15 16" key="1">
    <citation type="submission" date="2020-08" db="EMBL/GenBank/DDBJ databases">
        <title>Genome sequencing of Purple Non-Sulfur Bacteria from various extreme environments.</title>
        <authorList>
            <person name="Mayer M."/>
        </authorList>
    </citation>
    <scope>NUCLEOTIDE SEQUENCE [LARGE SCALE GENOMIC DNA]</scope>
    <source>
        <strain evidence="15 16">JA131</strain>
    </source>
</reference>
<proteinExistence type="inferred from homology"/>
<evidence type="ECO:0000256" key="8">
    <source>
        <dbReference type="ARBA" id="ARBA00023077"/>
    </source>
</evidence>
<dbReference type="GO" id="GO:0006826">
    <property type="term" value="P:iron ion transport"/>
    <property type="evidence" value="ECO:0007669"/>
    <property type="project" value="UniProtKB-KW"/>
</dbReference>
<evidence type="ECO:0000256" key="5">
    <source>
        <dbReference type="ARBA" id="ARBA00022692"/>
    </source>
</evidence>
<comment type="similarity">
    <text evidence="11 12">Belongs to the TonB-dependent receptor family.</text>
</comment>
<keyword evidence="7" id="KW-0406">Ion transport</keyword>
<dbReference type="PROSITE" id="PS52016">
    <property type="entry name" value="TONB_DEPENDENT_REC_3"/>
    <property type="match status" value="1"/>
</dbReference>
<evidence type="ECO:0000256" key="4">
    <source>
        <dbReference type="ARBA" id="ARBA00022496"/>
    </source>
</evidence>
<comment type="caution">
    <text evidence="15">The sequence shown here is derived from an EMBL/GenBank/DDBJ whole genome shotgun (WGS) entry which is preliminary data.</text>
</comment>
<keyword evidence="15" id="KW-0675">Receptor</keyword>
<keyword evidence="5 11" id="KW-0812">Transmembrane</keyword>
<dbReference type="RefSeq" id="WP_184046054.1">
    <property type="nucleotide sequence ID" value="NZ_JACIGK010000020.1"/>
</dbReference>
<dbReference type="InterPro" id="IPR012910">
    <property type="entry name" value="Plug_dom"/>
</dbReference>
<keyword evidence="8 12" id="KW-0798">TonB box</keyword>
<protein>
    <submittedName>
        <fullName evidence="15">Iron complex outermembrane receptor protein</fullName>
    </submittedName>
</protein>
<dbReference type="InterPro" id="IPR000531">
    <property type="entry name" value="Beta-barrel_TonB"/>
</dbReference>
<evidence type="ECO:0000256" key="11">
    <source>
        <dbReference type="PROSITE-ProRule" id="PRU01360"/>
    </source>
</evidence>
<keyword evidence="10 11" id="KW-0998">Cell outer membrane</keyword>
<dbReference type="Proteomes" id="UP000554286">
    <property type="component" value="Unassembled WGS sequence"/>
</dbReference>